<name>A0A9X3BN75_9MYCO</name>
<sequence>MHATTPTDTYNPPQRDAIAYRIGTHGSFRESMQARLSSQKELNRLLTRDSDDPSIALLDCFAILGDILTFYQERIANEGYLRTATEPRSLNQLGRLVGYRTRPALGADTYLAYTLDPGAKTLIPAGAGAKSVPRQNELPATFETSDDLHAREEWNNLAPIMSGPPSIAYYGQKLSEEPDDVNDIPELRIAGTAANLKAGDRLLFLFDPAPPPAALADGFDPRLGTAVRIASASKPDFQANTTAVSLISTRTPLSTALLALARTTNDAINHPAGAASVKTVLSTYLEPLSKRLADGPSLTAEDVLRNVLGAGSGVSLPQVVEHLLVAAALASVHESPAVVAWYRTYADPMLGAARHAVRIAETALGRRAGDLQALRWRAHDILCPSDGEGHVPIYDNVDCDDGAALVALTPMLPWLRRPPSRAPRNARDIDPGTAALFRPDSDVHAKLLAAADPRVAPTLHQAWDNEQLTPPTALSDMQVLRTKATLAEGSDTNTVRLDTVYDGIQKGSWVVVGAKNLVRRVESVNQSSRNVAPAAASPINVPFTELTLDAKIVAGEGSALYAQGESLTPVGDLITDDIAGDTIELGRVYDGLTPGRWVIVSGERTDVPYTSGIRAAELTMVAGVRQWVDPDEAASSVRTILTLTGELAYRYRRDSVTVYGNVVAATQGETRTEILGNGDAGQPNQSFRIRQVNQDNPLTALPATSPAGFDDELWVSVSGVRWRPTEILATSAATDHVYRPDVAADKSVDIGFGDGVHGARPPTGSQNIAATLRVGAGRGGNAIAGQISQLAGQPLGVSAVTNPIAATGGTDGDTPDDARTVTPLRMLALDRLLSVRDYQDYTRARAGIAKASARRLFDGGQHVVHVTVASIGDAPVDAGSGLLTALKDSLAEFGDPGVTVRVDVRDMVLLVMRAGVKVKPDHNWDVVEPAVRAALSGTYSFARRDLAQDAYLSEAFAAAQAVPGVDYIDIDIFHGVPASVTPLELLSLANQLSGPDRVVRAEPAKYEPGQVFSWDEPLTLTEAALHTGLTVEELCRLNPTLANAPIQAYTPITIFRGIRPAQIVVLSPDVPEALMLRRIP</sequence>
<dbReference type="EMBL" id="JACKRN010000222">
    <property type="protein sequence ID" value="MCV7070122.1"/>
    <property type="molecule type" value="Genomic_DNA"/>
</dbReference>
<accession>A0A9X3BN75</accession>
<gene>
    <name evidence="1" type="ORF">H7H73_06060</name>
    <name evidence="2" type="ORF">MJO55_06110</name>
</gene>
<evidence type="ECO:0000313" key="4">
    <source>
        <dbReference type="Proteomes" id="UP001140272"/>
    </source>
</evidence>
<keyword evidence="3" id="KW-1185">Reference proteome</keyword>
<reference evidence="1" key="1">
    <citation type="submission" date="2020-07" db="EMBL/GenBank/DDBJ databases">
        <authorList>
            <person name="Pettersson B.M.F."/>
            <person name="Behra P.R.K."/>
            <person name="Ramesh M."/>
            <person name="Das S."/>
            <person name="Dasgupta S."/>
            <person name="Kirsebom L.A."/>
        </authorList>
    </citation>
    <scope>NUCLEOTIDE SEQUENCE</scope>
    <source>
        <strain evidence="1">DSM 45406</strain>
    </source>
</reference>
<evidence type="ECO:0000313" key="2">
    <source>
        <dbReference type="EMBL" id="ULP38000.1"/>
    </source>
</evidence>
<reference evidence="1" key="2">
    <citation type="journal article" date="2022" name="BMC Genomics">
        <title>Comparative genome analysis of mycobacteria focusing on tRNA and non-coding RNA.</title>
        <authorList>
            <person name="Behra P.R.K."/>
            <person name="Pettersson B.M.F."/>
            <person name="Ramesh M."/>
            <person name="Das S."/>
            <person name="Dasgupta S."/>
            <person name="Kirsebom L.A."/>
        </authorList>
    </citation>
    <scope>NUCLEOTIDE SEQUENCE</scope>
    <source>
        <strain evidence="1">DSM 45406</strain>
    </source>
</reference>
<dbReference type="AlphaFoldDB" id="A0A9X3BN75"/>
<dbReference type="EMBL" id="CP092427">
    <property type="protein sequence ID" value="ULP38000.1"/>
    <property type="molecule type" value="Genomic_DNA"/>
</dbReference>
<evidence type="ECO:0000313" key="3">
    <source>
        <dbReference type="Proteomes" id="UP001055159"/>
    </source>
</evidence>
<reference evidence="2" key="3">
    <citation type="submission" date="2022-08" db="EMBL/GenBank/DDBJ databases">
        <title>Whole genome sequencing of non-tuberculosis mycobacteria type-strains.</title>
        <authorList>
            <person name="Igarashi Y."/>
            <person name="Osugi A."/>
            <person name="Mitarai S."/>
        </authorList>
    </citation>
    <scope>NUCLEOTIDE SEQUENCE</scope>
    <source>
        <strain evidence="2">JCM 16372</strain>
    </source>
</reference>
<organism evidence="1 4">
    <name type="scientific">Mycolicibacterium rufum</name>
    <dbReference type="NCBI Taxonomy" id="318424"/>
    <lineage>
        <taxon>Bacteria</taxon>
        <taxon>Bacillati</taxon>
        <taxon>Actinomycetota</taxon>
        <taxon>Actinomycetes</taxon>
        <taxon>Mycobacteriales</taxon>
        <taxon>Mycobacteriaceae</taxon>
        <taxon>Mycolicibacterium</taxon>
    </lineage>
</organism>
<dbReference type="RefSeq" id="WP_043406077.1">
    <property type="nucleotide sequence ID" value="NZ_CP092427.2"/>
</dbReference>
<protein>
    <submittedName>
        <fullName evidence="1">Baseplate assembly protein</fullName>
    </submittedName>
</protein>
<evidence type="ECO:0000313" key="1">
    <source>
        <dbReference type="EMBL" id="MCV7070122.1"/>
    </source>
</evidence>
<dbReference type="Proteomes" id="UP001140272">
    <property type="component" value="Unassembled WGS sequence"/>
</dbReference>
<proteinExistence type="predicted"/>
<dbReference type="Proteomes" id="UP001055159">
    <property type="component" value="Chromosome"/>
</dbReference>
<dbReference type="InterPro" id="IPR011749">
    <property type="entry name" value="CHP02243"/>
</dbReference>
<dbReference type="NCBIfam" id="TIGR02243">
    <property type="entry name" value="putative baseplate assembly protein"/>
    <property type="match status" value="1"/>
</dbReference>